<dbReference type="SUPFAM" id="SSF50331">
    <property type="entry name" value="MOP-like"/>
    <property type="match status" value="1"/>
</dbReference>
<dbReference type="GO" id="GO:0140359">
    <property type="term" value="F:ABC-type transporter activity"/>
    <property type="evidence" value="ECO:0007669"/>
    <property type="project" value="UniProtKB-ARBA"/>
</dbReference>
<dbReference type="InterPro" id="IPR003593">
    <property type="entry name" value="AAA+_ATPase"/>
</dbReference>
<dbReference type="Proteomes" id="UP000249688">
    <property type="component" value="Unassembled WGS sequence"/>
</dbReference>
<dbReference type="Pfam" id="PF08402">
    <property type="entry name" value="TOBE_2"/>
    <property type="match status" value="1"/>
</dbReference>
<dbReference type="EMBL" id="QKYU01000035">
    <property type="protein sequence ID" value="PZW38703.1"/>
    <property type="molecule type" value="Genomic_DNA"/>
</dbReference>
<dbReference type="Pfam" id="PF00005">
    <property type="entry name" value="ABC_tran"/>
    <property type="match status" value="1"/>
</dbReference>
<comment type="caution">
    <text evidence="9">The sequence shown here is derived from an EMBL/GenBank/DDBJ whole genome shotgun (WGS) entry which is preliminary data.</text>
</comment>
<dbReference type="InterPro" id="IPR008995">
    <property type="entry name" value="Mo/tungstate-bd_C_term_dom"/>
</dbReference>
<dbReference type="InterPro" id="IPR027417">
    <property type="entry name" value="P-loop_NTPase"/>
</dbReference>
<dbReference type="Gene3D" id="3.40.50.300">
    <property type="entry name" value="P-loop containing nucleotide triphosphate hydrolases"/>
    <property type="match status" value="1"/>
</dbReference>
<dbReference type="InterPro" id="IPR003439">
    <property type="entry name" value="ABC_transporter-like_ATP-bd"/>
</dbReference>
<evidence type="ECO:0000256" key="2">
    <source>
        <dbReference type="ARBA" id="ARBA00022448"/>
    </source>
</evidence>
<comment type="similarity">
    <text evidence="1">Belongs to the ABC transporter superfamily.</text>
</comment>
<dbReference type="PROSITE" id="PS00211">
    <property type="entry name" value="ABC_TRANSPORTER_1"/>
    <property type="match status" value="1"/>
</dbReference>
<dbReference type="GO" id="GO:0055052">
    <property type="term" value="C:ATP-binding cassette (ABC) transporter complex, substrate-binding subunit-containing"/>
    <property type="evidence" value="ECO:0007669"/>
    <property type="project" value="TreeGrafter"/>
</dbReference>
<sequence>MGISVTDLSKHYGPVAAIGGVSFEIADGEFVSLLGPSGCGKTTTLRCIAGLEHATGGRISIGGRLVSAPAEGLLVPAHERQIGMVFQSYAVWPHMSVRQNVAFPLSVRGVSAADCASQVAEALRVVGLEHLADRHPSQLSGGQQQRVALARAIIGSPAVLLFDEPLSNLDAKLREGMRGEIHRLQRRLGIAAVYVTHDREEALSMSDRVIVMEQGRIVQVGTPRDLYRRPRSRFVADFVGKVGLIALHRQGDGWASTDGTAILVAPGEPCGPTALGAVRPENIRLLRGGEVAAAPEVNLLSGIVTEAQYLGPFTEYVVDAAGASLRAFAQMDLPVGAPVTLGIAAEHLVLVPDA</sequence>
<dbReference type="FunFam" id="3.40.50.300:FF:000042">
    <property type="entry name" value="Maltose/maltodextrin ABC transporter, ATP-binding protein"/>
    <property type="match status" value="1"/>
</dbReference>
<evidence type="ECO:0000256" key="3">
    <source>
        <dbReference type="ARBA" id="ARBA00022475"/>
    </source>
</evidence>
<reference evidence="9 10" key="1">
    <citation type="submission" date="2018-06" db="EMBL/GenBank/DDBJ databases">
        <title>Genomic Encyclopedia of Archaeal and Bacterial Type Strains, Phase II (KMG-II): from individual species to whole genera.</title>
        <authorList>
            <person name="Goeker M."/>
        </authorList>
    </citation>
    <scope>NUCLEOTIDE SEQUENCE [LARGE SCALE GENOMIC DNA]</scope>
    <source>
        <strain evidence="9 10">DSM 24525</strain>
    </source>
</reference>
<dbReference type="InterPro" id="IPR017871">
    <property type="entry name" value="ABC_transporter-like_CS"/>
</dbReference>
<dbReference type="SUPFAM" id="SSF52540">
    <property type="entry name" value="P-loop containing nucleoside triphosphate hydrolases"/>
    <property type="match status" value="1"/>
</dbReference>
<keyword evidence="5 9" id="KW-0067">ATP-binding</keyword>
<keyword evidence="6" id="KW-1278">Translocase</keyword>
<evidence type="ECO:0000313" key="10">
    <source>
        <dbReference type="Proteomes" id="UP000249688"/>
    </source>
</evidence>
<dbReference type="PROSITE" id="PS50893">
    <property type="entry name" value="ABC_TRANSPORTER_2"/>
    <property type="match status" value="1"/>
</dbReference>
<evidence type="ECO:0000256" key="1">
    <source>
        <dbReference type="ARBA" id="ARBA00005417"/>
    </source>
</evidence>
<feature type="domain" description="ABC transporter" evidence="8">
    <location>
        <begin position="3"/>
        <end position="239"/>
    </location>
</feature>
<keyword evidence="7" id="KW-0472">Membrane</keyword>
<organism evidence="9 10">
    <name type="scientific">Humitalea rosea</name>
    <dbReference type="NCBI Taxonomy" id="990373"/>
    <lineage>
        <taxon>Bacteria</taxon>
        <taxon>Pseudomonadati</taxon>
        <taxon>Pseudomonadota</taxon>
        <taxon>Alphaproteobacteria</taxon>
        <taxon>Acetobacterales</taxon>
        <taxon>Roseomonadaceae</taxon>
        <taxon>Humitalea</taxon>
    </lineage>
</organism>
<keyword evidence="4" id="KW-0547">Nucleotide-binding</keyword>
<dbReference type="InterPro" id="IPR047641">
    <property type="entry name" value="ABC_transpr_MalK/UgpC-like"/>
</dbReference>
<evidence type="ECO:0000256" key="6">
    <source>
        <dbReference type="ARBA" id="ARBA00022967"/>
    </source>
</evidence>
<dbReference type="PANTHER" id="PTHR43875:SF15">
    <property type="entry name" value="TREHALOSE IMPORT ATP-BINDING PROTEIN SUGC"/>
    <property type="match status" value="1"/>
</dbReference>
<evidence type="ECO:0000313" key="9">
    <source>
        <dbReference type="EMBL" id="PZW38703.1"/>
    </source>
</evidence>
<dbReference type="AlphaFoldDB" id="A0A2W7IJK0"/>
<protein>
    <submittedName>
        <fullName evidence="9">Iron(III) transport system ATP-binding protein/putative spermidine/putrescine transport system ATP-binding protein</fullName>
    </submittedName>
</protein>
<evidence type="ECO:0000256" key="7">
    <source>
        <dbReference type="ARBA" id="ARBA00023136"/>
    </source>
</evidence>
<keyword evidence="2" id="KW-0813">Transport</keyword>
<dbReference type="SMART" id="SM00382">
    <property type="entry name" value="AAA"/>
    <property type="match status" value="1"/>
</dbReference>
<keyword evidence="10" id="KW-1185">Reference proteome</keyword>
<gene>
    <name evidence="9" type="ORF">C8P66_13523</name>
</gene>
<dbReference type="GO" id="GO:0016887">
    <property type="term" value="F:ATP hydrolysis activity"/>
    <property type="evidence" value="ECO:0007669"/>
    <property type="project" value="InterPro"/>
</dbReference>
<name>A0A2W7IJK0_9PROT</name>
<dbReference type="PANTHER" id="PTHR43875">
    <property type="entry name" value="MALTODEXTRIN IMPORT ATP-BINDING PROTEIN MSMX"/>
    <property type="match status" value="1"/>
</dbReference>
<keyword evidence="3" id="KW-1003">Cell membrane</keyword>
<proteinExistence type="inferred from homology"/>
<dbReference type="RefSeq" id="WP_111400317.1">
    <property type="nucleotide sequence ID" value="NZ_QKYU01000035.1"/>
</dbReference>
<dbReference type="OrthoDB" id="9802264at2"/>
<dbReference type="InterPro" id="IPR013611">
    <property type="entry name" value="Transp-assoc_OB_typ2"/>
</dbReference>
<evidence type="ECO:0000256" key="4">
    <source>
        <dbReference type="ARBA" id="ARBA00022741"/>
    </source>
</evidence>
<dbReference type="GO" id="GO:0005524">
    <property type="term" value="F:ATP binding"/>
    <property type="evidence" value="ECO:0007669"/>
    <property type="project" value="UniProtKB-KW"/>
</dbReference>
<accession>A0A2W7IJK0</accession>
<evidence type="ECO:0000256" key="5">
    <source>
        <dbReference type="ARBA" id="ARBA00022840"/>
    </source>
</evidence>
<evidence type="ECO:0000259" key="8">
    <source>
        <dbReference type="PROSITE" id="PS50893"/>
    </source>
</evidence>